<keyword evidence="6" id="KW-0326">Glycosidase</keyword>
<evidence type="ECO:0000259" key="11">
    <source>
        <dbReference type="Pfam" id="PF00723"/>
    </source>
</evidence>
<comment type="caution">
    <text evidence="12">The sequence shown here is derived from an EMBL/GenBank/DDBJ whole genome shotgun (WGS) entry which is preliminary data.</text>
</comment>
<keyword evidence="13" id="KW-1185">Reference proteome</keyword>
<dbReference type="RefSeq" id="XP_018993660.1">
    <property type="nucleotide sequence ID" value="XM_019138224.1"/>
</dbReference>
<feature type="domain" description="GH15-like" evidence="11">
    <location>
        <begin position="108"/>
        <end position="565"/>
    </location>
</feature>
<dbReference type="GO" id="GO:0000272">
    <property type="term" value="P:polysaccharide catabolic process"/>
    <property type="evidence" value="ECO:0007669"/>
    <property type="project" value="UniProtKB-KW"/>
</dbReference>
<evidence type="ECO:0000313" key="12">
    <source>
        <dbReference type="EMBL" id="ODN78614.1"/>
    </source>
</evidence>
<dbReference type="PANTHER" id="PTHR31616">
    <property type="entry name" value="TREHALASE"/>
    <property type="match status" value="1"/>
</dbReference>
<dbReference type="STRING" id="1295533.A0A1E3HQL0"/>
<dbReference type="Gene3D" id="1.50.10.10">
    <property type="match status" value="1"/>
</dbReference>
<dbReference type="EMBL" id="AWGJ01000006">
    <property type="protein sequence ID" value="ODN78614.1"/>
    <property type="molecule type" value="Genomic_DNA"/>
</dbReference>
<dbReference type="OrthoDB" id="6123450at2759"/>
<feature type="compositionally biased region" description="Basic and acidic residues" evidence="10">
    <location>
        <begin position="1"/>
        <end position="23"/>
    </location>
</feature>
<name>A0A1E3HQL0_9TREE</name>
<dbReference type="InterPro" id="IPR011613">
    <property type="entry name" value="GH15-like"/>
</dbReference>
<proteinExistence type="inferred from homology"/>
<keyword evidence="7" id="KW-0624">Polysaccharide degradation</keyword>
<evidence type="ECO:0000256" key="9">
    <source>
        <dbReference type="ARBA" id="ARBA00033473"/>
    </source>
</evidence>
<evidence type="ECO:0000256" key="5">
    <source>
        <dbReference type="ARBA" id="ARBA00023277"/>
    </source>
</evidence>
<evidence type="ECO:0000256" key="2">
    <source>
        <dbReference type="ARBA" id="ARBA00006188"/>
    </source>
</evidence>
<dbReference type="GO" id="GO:0004339">
    <property type="term" value="F:glucan 1,4-alpha-glucosidase activity"/>
    <property type="evidence" value="ECO:0007669"/>
    <property type="project" value="UniProtKB-EC"/>
</dbReference>
<evidence type="ECO:0000256" key="10">
    <source>
        <dbReference type="SAM" id="MobiDB-lite"/>
    </source>
</evidence>
<dbReference type="AlphaFoldDB" id="A0A1E3HQL0"/>
<feature type="region of interest" description="Disordered" evidence="10">
    <location>
        <begin position="1"/>
        <end position="48"/>
    </location>
</feature>
<evidence type="ECO:0000256" key="4">
    <source>
        <dbReference type="ARBA" id="ARBA00022801"/>
    </source>
</evidence>
<dbReference type="SUPFAM" id="SSF48208">
    <property type="entry name" value="Six-hairpin glycosidases"/>
    <property type="match status" value="1"/>
</dbReference>
<keyword evidence="4" id="KW-0378">Hydrolase</keyword>
<dbReference type="InterPro" id="IPR012341">
    <property type="entry name" value="6hp_glycosidase-like_sf"/>
</dbReference>
<dbReference type="PANTHER" id="PTHR31616:SF9">
    <property type="entry name" value="GLUCOAMYLASE, INTRACELLULAR SPORULATION-SPECIFIC"/>
    <property type="match status" value="1"/>
</dbReference>
<protein>
    <recommendedName>
        <fullName evidence="3">glucan 1,4-alpha-glucosidase</fullName>
        <ecNumber evidence="3">3.2.1.3</ecNumber>
    </recommendedName>
    <alternativeName>
        <fullName evidence="9">1,4-alpha-D-glucan glucohydrolase</fullName>
    </alternativeName>
    <alternativeName>
        <fullName evidence="8">Glucan 1,4-alpha-glucosidase</fullName>
    </alternativeName>
</protein>
<dbReference type="GO" id="GO:0000324">
    <property type="term" value="C:fungal-type vacuole"/>
    <property type="evidence" value="ECO:0007669"/>
    <property type="project" value="TreeGrafter"/>
</dbReference>
<dbReference type="InterPro" id="IPR008928">
    <property type="entry name" value="6-hairpin_glycosidase_sf"/>
</dbReference>
<dbReference type="Proteomes" id="UP000094065">
    <property type="component" value="Unassembled WGS sequence"/>
</dbReference>
<comment type="similarity">
    <text evidence="2">Belongs to the glycosyl hydrolase 15 family.</text>
</comment>
<gene>
    <name evidence="12" type="ORF">L202_04213</name>
</gene>
<reference evidence="12 13" key="1">
    <citation type="submission" date="2016-06" db="EMBL/GenBank/DDBJ databases">
        <title>Evolution of pathogenesis and genome organization in the Tremellales.</title>
        <authorList>
            <person name="Cuomo C."/>
            <person name="Litvintseva A."/>
            <person name="Heitman J."/>
            <person name="Chen Y."/>
            <person name="Sun S."/>
            <person name="Springer D."/>
            <person name="Dromer F."/>
            <person name="Young S."/>
            <person name="Zeng Q."/>
            <person name="Chapman S."/>
            <person name="Gujja S."/>
            <person name="Saif S."/>
            <person name="Birren B."/>
        </authorList>
    </citation>
    <scope>NUCLEOTIDE SEQUENCE [LARGE SCALE GENOMIC DNA]</scope>
    <source>
        <strain evidence="12 13">CBS 6039</strain>
    </source>
</reference>
<dbReference type="PRINTS" id="PR00736">
    <property type="entry name" value="GLHYDRLASE15"/>
</dbReference>
<dbReference type="GeneID" id="30155522"/>
<accession>A0A1E3HQL0</accession>
<evidence type="ECO:0000256" key="8">
    <source>
        <dbReference type="ARBA" id="ARBA00033442"/>
    </source>
</evidence>
<evidence type="ECO:0000256" key="6">
    <source>
        <dbReference type="ARBA" id="ARBA00023295"/>
    </source>
</evidence>
<dbReference type="InterPro" id="IPR000165">
    <property type="entry name" value="Glucoamylase"/>
</dbReference>
<comment type="catalytic activity">
    <reaction evidence="1">
        <text>Hydrolysis of terminal (1-&gt;4)-linked alpha-D-glucose residues successively from non-reducing ends of the chains with release of beta-D-glucose.</text>
        <dbReference type="EC" id="3.2.1.3"/>
    </reaction>
</comment>
<keyword evidence="5" id="KW-0119">Carbohydrate metabolism</keyword>
<dbReference type="EC" id="3.2.1.3" evidence="3"/>
<evidence type="ECO:0000313" key="13">
    <source>
        <dbReference type="Proteomes" id="UP000094065"/>
    </source>
</evidence>
<organism evidence="12 13">
    <name type="scientific">Cryptococcus amylolentus CBS 6039</name>
    <dbReference type="NCBI Taxonomy" id="1295533"/>
    <lineage>
        <taxon>Eukaryota</taxon>
        <taxon>Fungi</taxon>
        <taxon>Dikarya</taxon>
        <taxon>Basidiomycota</taxon>
        <taxon>Agaricomycotina</taxon>
        <taxon>Tremellomycetes</taxon>
        <taxon>Tremellales</taxon>
        <taxon>Cryptococcaceae</taxon>
        <taxon>Cryptococcus</taxon>
    </lineage>
</organism>
<evidence type="ECO:0000256" key="7">
    <source>
        <dbReference type="ARBA" id="ARBA00023326"/>
    </source>
</evidence>
<dbReference type="Pfam" id="PF00723">
    <property type="entry name" value="Glyco_hydro_15"/>
    <property type="match status" value="1"/>
</dbReference>
<evidence type="ECO:0000256" key="3">
    <source>
        <dbReference type="ARBA" id="ARBA00012593"/>
    </source>
</evidence>
<evidence type="ECO:0000256" key="1">
    <source>
        <dbReference type="ARBA" id="ARBA00001863"/>
    </source>
</evidence>
<sequence length="572" mass="64146">MSAHDTGHDRLDSGPLQEKRSTDSARLPSTSYRSHKKTLSGQNGLPAPLPDSMSTSKVAIIFATALLGAAWLYIDPLARWRSSTRFATYVADDWVNDMQLERLLEKRILENIGPVVGAGSGLVIASPSVGQGAEPNYYYTWTRDSALTFSSLIPNFYSLNNTDSPTDGPDILLREPLFRAYVESQSKIQAAPNPSGDLKTGGLNEPKFNVNGSAFNGNWGRPQRDGPALRAITVLKYANFLLDRGYPADIQYLRQWIYNPKRLKSVGPALKNDLEEVAHGWFKRGFDLWEEVDGYHLFNLLVSRRALWEGQALASRLEDKEAASYYGLQAQRIGDNLSQFWEGEKLYWKSSLASLNPGDTVGLNFPQRGWHDCSLPLSIIHARSETQSPGNLTSLSFAPSDADVLASLRAFALSFEGLYRVNGQKKWTESWNLGRYREDVYDGQGTSKANPWYLCTYSFAHSLHLAYKDLSESGSITVTKSSRDFWGDVIQSSEVKAGDEWKQGDGAYDRAMRELLDLGDRYLSRGRYVMRANGDRMSEQYGRENFRATGARDLTWSYASLLEAIRLRRTLV</sequence>